<accession>A0A6A5YTI6</accession>
<keyword evidence="1" id="KW-0479">Metal-binding</keyword>
<evidence type="ECO:0000259" key="3">
    <source>
        <dbReference type="PROSITE" id="PS50048"/>
    </source>
</evidence>
<gene>
    <name evidence="4" type="ORF">BDV96DRAFT_202238</name>
</gene>
<name>A0A6A5YTI6_9PLEO</name>
<dbReference type="AlphaFoldDB" id="A0A6A5YTI6"/>
<dbReference type="PANTHER" id="PTHR47431">
    <property type="entry name" value="ZN(II)2CYS6 TRANSCRIPTION FACTOR (EUROFUNG)-RELATED"/>
    <property type="match status" value="1"/>
</dbReference>
<dbReference type="Pfam" id="PF04082">
    <property type="entry name" value="Fungal_trans"/>
    <property type="match status" value="1"/>
</dbReference>
<dbReference type="PROSITE" id="PS00463">
    <property type="entry name" value="ZN2_CY6_FUNGAL_1"/>
    <property type="match status" value="1"/>
</dbReference>
<dbReference type="GO" id="GO:0006351">
    <property type="term" value="P:DNA-templated transcription"/>
    <property type="evidence" value="ECO:0007669"/>
    <property type="project" value="InterPro"/>
</dbReference>
<dbReference type="EMBL" id="ML977338">
    <property type="protein sequence ID" value="KAF2110455.1"/>
    <property type="molecule type" value="Genomic_DNA"/>
</dbReference>
<dbReference type="GO" id="GO:0003677">
    <property type="term" value="F:DNA binding"/>
    <property type="evidence" value="ECO:0007669"/>
    <property type="project" value="InterPro"/>
</dbReference>
<sequence length="621" mass="68784">MPPDVSYHKSITASMDPPVLCFPVTPNPKKAIRRVALACIQCRSRKVKCDATTPSCKRCQADEKSCEYQRSRRGARPRRPPPAPLAVAVEDPHFSESSSPWAEIFATGPASSSSGNLSIGRSMHSSSGSPEIGVITDNLSFDSTLLTSVQVDQLLTQYYAHFHTSHPCVLPRWSLKPTNTLDSAATWPLIPVLLFIGSLFTPSVPSTPLAEAAEQSIMYTRPFCGLPSPYYVQALTLHAIAVYWCDEPERARELLDEAIRGASDLGMHKAEFAVQHGLGDPMLEESWRRTWWQLYVTDAHIAGSTHSYPTKTVALKITADLPCEEAFYESGNIPSPTPLRAYDIREFSDVDFSSFAQLIGFTRGINKALVNARYGDIENAKLVCANADVMMTAWCSLLPKSKRTLLRGDGSLDELLFKANMLMLTYMVDLHRQLSTLKYLPIESVSKCAPPPPPDSNQSIKDDAPLHTAKVLFATEKLNGLLTLPTRFSTHTPFIICMLSNMTIAHLSACRHVFREPRLSLEREKIRLNMGVLKMMGEFWPSGAREYRKMGIIAREVLSLQDEDIQVPQESPTIPLHSVNLDFDFNAAFDICDLFGHSGHMGSQLAGADMSSRFATMLIGS</sequence>
<dbReference type="Pfam" id="PF00172">
    <property type="entry name" value="Zn_clus"/>
    <property type="match status" value="1"/>
</dbReference>
<dbReference type="CDD" id="cd12148">
    <property type="entry name" value="fungal_TF_MHR"/>
    <property type="match status" value="1"/>
</dbReference>
<dbReference type="CDD" id="cd00067">
    <property type="entry name" value="GAL4"/>
    <property type="match status" value="1"/>
</dbReference>
<dbReference type="GO" id="GO:0000981">
    <property type="term" value="F:DNA-binding transcription factor activity, RNA polymerase II-specific"/>
    <property type="evidence" value="ECO:0007669"/>
    <property type="project" value="InterPro"/>
</dbReference>
<dbReference type="PANTHER" id="PTHR47431:SF4">
    <property type="entry name" value="ZN(II)2CYS6 TRANSCRIPTION FACTOR (EUROFUNG)"/>
    <property type="match status" value="1"/>
</dbReference>
<reference evidence="4" key="1">
    <citation type="journal article" date="2020" name="Stud. Mycol.">
        <title>101 Dothideomycetes genomes: a test case for predicting lifestyles and emergence of pathogens.</title>
        <authorList>
            <person name="Haridas S."/>
            <person name="Albert R."/>
            <person name="Binder M."/>
            <person name="Bloem J."/>
            <person name="Labutti K."/>
            <person name="Salamov A."/>
            <person name="Andreopoulos B."/>
            <person name="Baker S."/>
            <person name="Barry K."/>
            <person name="Bills G."/>
            <person name="Bluhm B."/>
            <person name="Cannon C."/>
            <person name="Castanera R."/>
            <person name="Culley D."/>
            <person name="Daum C."/>
            <person name="Ezra D."/>
            <person name="Gonzalez J."/>
            <person name="Henrissat B."/>
            <person name="Kuo A."/>
            <person name="Liang C."/>
            <person name="Lipzen A."/>
            <person name="Lutzoni F."/>
            <person name="Magnuson J."/>
            <person name="Mondo S."/>
            <person name="Nolan M."/>
            <person name="Ohm R."/>
            <person name="Pangilinan J."/>
            <person name="Park H.-J."/>
            <person name="Ramirez L."/>
            <person name="Alfaro M."/>
            <person name="Sun H."/>
            <person name="Tritt A."/>
            <person name="Yoshinaga Y."/>
            <person name="Zwiers L.-H."/>
            <person name="Turgeon B."/>
            <person name="Goodwin S."/>
            <person name="Spatafora J."/>
            <person name="Crous P."/>
            <person name="Grigoriev I."/>
        </authorList>
    </citation>
    <scope>NUCLEOTIDE SEQUENCE</scope>
    <source>
        <strain evidence="4">CBS 627.86</strain>
    </source>
</reference>
<keyword evidence="5" id="KW-1185">Reference proteome</keyword>
<dbReference type="InterPro" id="IPR007219">
    <property type="entry name" value="XnlR_reg_dom"/>
</dbReference>
<dbReference type="SUPFAM" id="SSF57701">
    <property type="entry name" value="Zn2/Cys6 DNA-binding domain"/>
    <property type="match status" value="1"/>
</dbReference>
<feature type="domain" description="Zn(2)-C6 fungal-type" evidence="3">
    <location>
        <begin position="38"/>
        <end position="68"/>
    </location>
</feature>
<evidence type="ECO:0000256" key="1">
    <source>
        <dbReference type="ARBA" id="ARBA00022723"/>
    </source>
</evidence>
<dbReference type="SMART" id="SM00066">
    <property type="entry name" value="GAL4"/>
    <property type="match status" value="1"/>
</dbReference>
<proteinExistence type="predicted"/>
<dbReference type="Proteomes" id="UP000799770">
    <property type="component" value="Unassembled WGS sequence"/>
</dbReference>
<evidence type="ECO:0000313" key="5">
    <source>
        <dbReference type="Proteomes" id="UP000799770"/>
    </source>
</evidence>
<evidence type="ECO:0000256" key="2">
    <source>
        <dbReference type="ARBA" id="ARBA00023242"/>
    </source>
</evidence>
<dbReference type="InterPro" id="IPR001138">
    <property type="entry name" value="Zn2Cys6_DnaBD"/>
</dbReference>
<keyword evidence="2" id="KW-0539">Nucleus</keyword>
<dbReference type="Gene3D" id="4.10.240.10">
    <property type="entry name" value="Zn(2)-C6 fungal-type DNA-binding domain"/>
    <property type="match status" value="1"/>
</dbReference>
<dbReference type="GO" id="GO:0008270">
    <property type="term" value="F:zinc ion binding"/>
    <property type="evidence" value="ECO:0007669"/>
    <property type="project" value="InterPro"/>
</dbReference>
<dbReference type="PROSITE" id="PS50048">
    <property type="entry name" value="ZN2_CY6_FUNGAL_2"/>
    <property type="match status" value="1"/>
</dbReference>
<dbReference type="OrthoDB" id="10067394at2759"/>
<protein>
    <recommendedName>
        <fullName evidence="3">Zn(2)-C6 fungal-type domain-containing protein</fullName>
    </recommendedName>
</protein>
<organism evidence="4 5">
    <name type="scientific">Lophiotrema nucula</name>
    <dbReference type="NCBI Taxonomy" id="690887"/>
    <lineage>
        <taxon>Eukaryota</taxon>
        <taxon>Fungi</taxon>
        <taxon>Dikarya</taxon>
        <taxon>Ascomycota</taxon>
        <taxon>Pezizomycotina</taxon>
        <taxon>Dothideomycetes</taxon>
        <taxon>Pleosporomycetidae</taxon>
        <taxon>Pleosporales</taxon>
        <taxon>Lophiotremataceae</taxon>
        <taxon>Lophiotrema</taxon>
    </lineage>
</organism>
<evidence type="ECO:0000313" key="4">
    <source>
        <dbReference type="EMBL" id="KAF2110455.1"/>
    </source>
</evidence>
<dbReference type="InterPro" id="IPR036864">
    <property type="entry name" value="Zn2-C6_fun-type_DNA-bd_sf"/>
</dbReference>